<keyword evidence="2" id="KW-1133">Transmembrane helix</keyword>
<dbReference type="Proteomes" id="UP000030746">
    <property type="component" value="Unassembled WGS sequence"/>
</dbReference>
<dbReference type="OMA" id="QSDMNRH"/>
<feature type="transmembrane region" description="Helical" evidence="2">
    <location>
        <begin position="69"/>
        <end position="93"/>
    </location>
</feature>
<keyword evidence="2" id="KW-0472">Membrane</keyword>
<evidence type="ECO:0000313" key="4">
    <source>
        <dbReference type="Proteomes" id="UP000030746"/>
    </source>
</evidence>
<dbReference type="AlphaFoldDB" id="V3Z708"/>
<dbReference type="KEGG" id="lgi:LOTGIDRAFT_235252"/>
<proteinExistence type="predicted"/>
<name>V3Z708_LOTGI</name>
<evidence type="ECO:0000313" key="3">
    <source>
        <dbReference type="EMBL" id="ESO86623.1"/>
    </source>
</evidence>
<dbReference type="HOGENOM" id="CLU_478410_0_0_1"/>
<evidence type="ECO:0008006" key="5">
    <source>
        <dbReference type="Google" id="ProtNLM"/>
    </source>
</evidence>
<sequence>MKPKNGRTKNQDYVNLLYSESDSDDPPDLKLPSFNNKPKKSRKKRSSLSLRSSTDQISDFKSSCTGHSILKFFIVIVILLALSVLGFMTFWLLGKVTELRDQIEAVVLITLIACIVASAGLIWMHFELKRDLDNLRDRLVSVEFESKKDNEEFIKIQSDVKSLNKTVQIIKQENLVFKKNLSQLALRFKNITDQSSKLTENLKSIQNLNKLSQIDTLSNTFAALGSDFKTFQKSISPTVDDLKKRVAALENKGGREVDTPVDSKDGESKLVSVRQTFIELHEDIDSLNKTILNTVNNLKTNISNRVKLLENSVTNVLENISSNKTSSGMLASVPTDNMKEQISAVINDMIKKKELTMLSTNNNMTSLQQQVSNLTSIVHEIMSNHSQIISDHSNMFANSQSLDIEDIEHQYQMLNKTVIKLHDDVEVLTSKLVGNTNKLHVVSTTVNALKQYIAHEENISSVLNMNVSSSVNPLSITTTPTSHTETSTQFTPVVIPTVKSYEDLVSKYEMWKSKSPDGHVGENELQNFMHSSTIEALKPYDVNGNGFSLEELVKATGLKKSDVPKDLQNM</sequence>
<feature type="transmembrane region" description="Helical" evidence="2">
    <location>
        <begin position="105"/>
        <end position="126"/>
    </location>
</feature>
<accession>V3Z708</accession>
<dbReference type="CTD" id="20249793"/>
<feature type="region of interest" description="Disordered" evidence="1">
    <location>
        <begin position="18"/>
        <end position="47"/>
    </location>
</feature>
<dbReference type="EMBL" id="KB203019">
    <property type="protein sequence ID" value="ESO86623.1"/>
    <property type="molecule type" value="Genomic_DNA"/>
</dbReference>
<dbReference type="GeneID" id="20249793"/>
<dbReference type="RefSeq" id="XP_009062606.1">
    <property type="nucleotide sequence ID" value="XM_009064358.1"/>
</dbReference>
<gene>
    <name evidence="3" type="ORF">LOTGIDRAFT_235252</name>
</gene>
<dbReference type="InterPro" id="IPR042352">
    <property type="entry name" value="EFCAB14"/>
</dbReference>
<protein>
    <recommendedName>
        <fullName evidence="5">EF-hand domain-containing protein</fullName>
    </recommendedName>
</protein>
<evidence type="ECO:0000256" key="1">
    <source>
        <dbReference type="SAM" id="MobiDB-lite"/>
    </source>
</evidence>
<organism evidence="3 4">
    <name type="scientific">Lottia gigantea</name>
    <name type="common">Giant owl limpet</name>
    <dbReference type="NCBI Taxonomy" id="225164"/>
    <lineage>
        <taxon>Eukaryota</taxon>
        <taxon>Metazoa</taxon>
        <taxon>Spiralia</taxon>
        <taxon>Lophotrochozoa</taxon>
        <taxon>Mollusca</taxon>
        <taxon>Gastropoda</taxon>
        <taxon>Patellogastropoda</taxon>
        <taxon>Lottioidea</taxon>
        <taxon>Lottiidae</taxon>
        <taxon>Lottia</taxon>
    </lineage>
</organism>
<keyword evidence="2" id="KW-0812">Transmembrane</keyword>
<evidence type="ECO:0000256" key="2">
    <source>
        <dbReference type="SAM" id="Phobius"/>
    </source>
</evidence>
<dbReference type="PANTHER" id="PTHR15717">
    <property type="entry name" value="PROTEIN KIAA0494"/>
    <property type="match status" value="1"/>
</dbReference>
<feature type="compositionally biased region" description="Basic residues" evidence="1">
    <location>
        <begin position="37"/>
        <end position="46"/>
    </location>
</feature>
<keyword evidence="4" id="KW-1185">Reference proteome</keyword>
<dbReference type="OrthoDB" id="10009315at2759"/>
<reference evidence="3 4" key="1">
    <citation type="journal article" date="2013" name="Nature">
        <title>Insights into bilaterian evolution from three spiralian genomes.</title>
        <authorList>
            <person name="Simakov O."/>
            <person name="Marletaz F."/>
            <person name="Cho S.J."/>
            <person name="Edsinger-Gonzales E."/>
            <person name="Havlak P."/>
            <person name="Hellsten U."/>
            <person name="Kuo D.H."/>
            <person name="Larsson T."/>
            <person name="Lv J."/>
            <person name="Arendt D."/>
            <person name="Savage R."/>
            <person name="Osoegawa K."/>
            <person name="de Jong P."/>
            <person name="Grimwood J."/>
            <person name="Chapman J.A."/>
            <person name="Shapiro H."/>
            <person name="Aerts A."/>
            <person name="Otillar R.P."/>
            <person name="Terry A.Y."/>
            <person name="Boore J.L."/>
            <person name="Grigoriev I.V."/>
            <person name="Lindberg D.R."/>
            <person name="Seaver E.C."/>
            <person name="Weisblat D.A."/>
            <person name="Putnam N.H."/>
            <person name="Rokhsar D.S."/>
        </authorList>
    </citation>
    <scope>NUCLEOTIDE SEQUENCE [LARGE SCALE GENOMIC DNA]</scope>
</reference>
<dbReference type="PANTHER" id="PTHR15717:SF2">
    <property type="entry name" value="EF-HAND CALCIUM-BINDING DOMAIN-CONTAINING PROTEIN 14"/>
    <property type="match status" value="1"/>
</dbReference>